<dbReference type="GO" id="GO:0005615">
    <property type="term" value="C:extracellular space"/>
    <property type="evidence" value="ECO:0007669"/>
    <property type="project" value="TreeGrafter"/>
</dbReference>
<reference evidence="2" key="2">
    <citation type="journal article" date="2019" name="Gigascience">
        <title>High-quality Schistosoma haematobium genome achieved by single-molecule and long-range sequencing.</title>
        <authorList>
            <person name="Stroehlein A.J."/>
            <person name="Korhonen P.K."/>
            <person name="Chong T.M."/>
            <person name="Lim Y.L."/>
            <person name="Chan K.G."/>
            <person name="Webster B."/>
            <person name="Rollinson D."/>
            <person name="Brindley P.J."/>
            <person name="Gasser R.B."/>
            <person name="Young N.D."/>
        </authorList>
    </citation>
    <scope>NUCLEOTIDE SEQUENCE</scope>
</reference>
<keyword evidence="4" id="KW-1185">Reference proteome</keyword>
<protein>
    <submittedName>
        <fullName evidence="3">Uncharacterized protein C3orf33</fullName>
    </submittedName>
</protein>
<dbReference type="RefSeq" id="XP_051074982.1">
    <property type="nucleotide sequence ID" value="XM_051209526.1"/>
</dbReference>
<dbReference type="STRING" id="6185.A0A094ZM77"/>
<feature type="transmembrane region" description="Helical" evidence="1">
    <location>
        <begin position="14"/>
        <end position="31"/>
    </location>
</feature>
<dbReference type="PANTHER" id="PTHR28434">
    <property type="entry name" value="PROTEIN C3ORF33"/>
    <property type="match status" value="1"/>
</dbReference>
<dbReference type="InterPro" id="IPR042421">
    <property type="entry name" value="C3orf33-like"/>
</dbReference>
<feature type="non-terminal residue" evidence="3">
    <location>
        <position position="219"/>
    </location>
</feature>
<dbReference type="OrthoDB" id="6220511at2759"/>
<dbReference type="Proteomes" id="UP000471633">
    <property type="component" value="Unassembled WGS sequence"/>
</dbReference>
<keyword evidence="1" id="KW-0812">Transmembrane</keyword>
<proteinExistence type="predicted"/>
<dbReference type="AlphaFoldDB" id="A0A094ZM77"/>
<keyword evidence="1" id="KW-1133">Transmembrane helix</keyword>
<sequence>MDRLQRFLDENVEAIRLLPTTFFVIGVYLLGRHFYIFTKFNSIHSIPSVVYSRQIHLKGLVKSISPTGELEILHVPKVKLPFRVPYGNAMKISIPVQHSGQSIQWLKQNIHPGERVVFIPVKPIFENAELLAIIYKRVTYYFCLWWQWYFLKKDISYHLLVNGITNHKSFNDLPDNFRNKYSSAISKAIRMKRGIWQEDYKVWKSCKLFFQKIKQLVNL</sequence>
<evidence type="ECO:0000313" key="4">
    <source>
        <dbReference type="Proteomes" id="UP000471633"/>
    </source>
</evidence>
<reference evidence="3" key="1">
    <citation type="journal article" date="2012" name="Nat. Genet.">
        <title>Whole-genome sequence of Schistosoma haematobium.</title>
        <authorList>
            <person name="Young N.D."/>
            <person name="Jex A.R."/>
            <person name="Li B."/>
            <person name="Liu S."/>
            <person name="Yang L."/>
            <person name="Xiong Z."/>
            <person name="Li Y."/>
            <person name="Cantacessi C."/>
            <person name="Hall R.S."/>
            <person name="Xu X."/>
            <person name="Chen F."/>
            <person name="Wu X."/>
            <person name="Zerlotini A."/>
            <person name="Oliveira G."/>
            <person name="Hofmann A."/>
            <person name="Zhang G."/>
            <person name="Fang X."/>
            <person name="Kang Y."/>
            <person name="Campbell B.E."/>
            <person name="Loukas A."/>
            <person name="Ranganathan S."/>
            <person name="Rollinson D."/>
            <person name="Rinaldi G."/>
            <person name="Brindley P.J."/>
            <person name="Yang H."/>
            <person name="Wang J."/>
            <person name="Wang J."/>
            <person name="Gasser R.B."/>
        </authorList>
    </citation>
    <scope>NUCLEOTIDE SEQUENCE [LARGE SCALE GENOMIC DNA]</scope>
</reference>
<gene>
    <name evidence="2" type="ORF">MS3_00001983</name>
    <name evidence="3" type="ORF">MS3_02280</name>
</gene>
<keyword evidence="1" id="KW-0472">Membrane</keyword>
<accession>A0A094ZM77</accession>
<dbReference type="PANTHER" id="PTHR28434:SF1">
    <property type="entry name" value="PROTEIN C3ORF33"/>
    <property type="match status" value="1"/>
</dbReference>
<dbReference type="EMBL" id="AMPZ03000001">
    <property type="protein sequence ID" value="KAH9596238.1"/>
    <property type="molecule type" value="Genomic_DNA"/>
</dbReference>
<evidence type="ECO:0000256" key="1">
    <source>
        <dbReference type="SAM" id="Phobius"/>
    </source>
</evidence>
<evidence type="ECO:0000313" key="2">
    <source>
        <dbReference type="EMBL" id="KAH9596238.1"/>
    </source>
</evidence>
<dbReference type="GeneID" id="24589973"/>
<evidence type="ECO:0000313" key="3">
    <source>
        <dbReference type="EMBL" id="KGB34089.1"/>
    </source>
</evidence>
<name>A0A094ZM77_SCHHA</name>
<dbReference type="EMBL" id="KL250587">
    <property type="protein sequence ID" value="KGB34089.1"/>
    <property type="molecule type" value="Genomic_DNA"/>
</dbReference>
<reference evidence="2" key="3">
    <citation type="submission" date="2021-06" db="EMBL/GenBank/DDBJ databases">
        <title>Chromosome-level genome assembly for S. haematobium.</title>
        <authorList>
            <person name="Stroehlein A.J."/>
        </authorList>
    </citation>
    <scope>NUCLEOTIDE SEQUENCE</scope>
</reference>
<organism evidence="3">
    <name type="scientific">Schistosoma haematobium</name>
    <name type="common">Blood fluke</name>
    <dbReference type="NCBI Taxonomy" id="6185"/>
    <lineage>
        <taxon>Eukaryota</taxon>
        <taxon>Metazoa</taxon>
        <taxon>Spiralia</taxon>
        <taxon>Lophotrochozoa</taxon>
        <taxon>Platyhelminthes</taxon>
        <taxon>Trematoda</taxon>
        <taxon>Digenea</taxon>
        <taxon>Strigeidida</taxon>
        <taxon>Schistosomatoidea</taxon>
        <taxon>Schistosomatidae</taxon>
        <taxon>Schistosoma</taxon>
    </lineage>
</organism>
<dbReference type="CTD" id="24589973"/>
<reference evidence="2" key="4">
    <citation type="journal article" date="2022" name="PLoS Pathog.">
        <title>Chromosome-level genome of Schistosoma haematobium underpins genome-wide explorations of molecular variation.</title>
        <authorList>
            <person name="Stroehlein A.J."/>
            <person name="Korhonen P.K."/>
            <person name="Lee V.V."/>
            <person name="Ralph S.A."/>
            <person name="Mentink-Kane M."/>
            <person name="You H."/>
            <person name="McManus D.P."/>
            <person name="Tchuente L.T."/>
            <person name="Stothard J.R."/>
            <person name="Kaur P."/>
            <person name="Dudchenko O."/>
            <person name="Aiden E.L."/>
            <person name="Yang B."/>
            <person name="Yang H."/>
            <person name="Emery A.M."/>
            <person name="Webster B.L."/>
            <person name="Brindley P.J."/>
            <person name="Rollinson D."/>
            <person name="Chang B.C.H."/>
            <person name="Gasser R.B."/>
            <person name="Young N.D."/>
        </authorList>
    </citation>
    <scope>NUCLEOTIDE SEQUENCE</scope>
</reference>